<dbReference type="STRING" id="279113.CPter91_5194"/>
<proteinExistence type="predicted"/>
<evidence type="ECO:0000256" key="3">
    <source>
        <dbReference type="ARBA" id="ARBA00022840"/>
    </source>
</evidence>
<evidence type="ECO:0000256" key="1">
    <source>
        <dbReference type="ARBA" id="ARBA00022741"/>
    </source>
</evidence>
<dbReference type="Gene3D" id="2.40.100.10">
    <property type="entry name" value="Cyclophilin-like"/>
    <property type="match status" value="1"/>
</dbReference>
<dbReference type="SMART" id="SM00797">
    <property type="entry name" value="AHS2"/>
    <property type="match status" value="1"/>
</dbReference>
<dbReference type="OrthoDB" id="9768696at2"/>
<dbReference type="EMBL" id="CP013234">
    <property type="protein sequence ID" value="AMP07482.1"/>
    <property type="molecule type" value="Genomic_DNA"/>
</dbReference>
<dbReference type="Proteomes" id="UP000074561">
    <property type="component" value="Chromosome"/>
</dbReference>
<dbReference type="GO" id="GO:0016787">
    <property type="term" value="F:hydrolase activity"/>
    <property type="evidence" value="ECO:0007669"/>
    <property type="project" value="UniProtKB-KW"/>
</dbReference>
<keyword evidence="3" id="KW-0067">ATP-binding</keyword>
<feature type="domain" description="Carboxyltransferase" evidence="4">
    <location>
        <begin position="23"/>
        <end position="310"/>
    </location>
</feature>
<dbReference type="SUPFAM" id="SSF50891">
    <property type="entry name" value="Cyclophilin-like"/>
    <property type="match status" value="1"/>
</dbReference>
<dbReference type="AlphaFoldDB" id="A0A127QCX7"/>
<dbReference type="Pfam" id="PF02626">
    <property type="entry name" value="CT_A_B"/>
    <property type="match status" value="1"/>
</dbReference>
<dbReference type="InterPro" id="IPR052708">
    <property type="entry name" value="PxpC"/>
</dbReference>
<dbReference type="InterPro" id="IPR003778">
    <property type="entry name" value="CT_A_B"/>
</dbReference>
<organism evidence="5 6">
    <name type="scientific">Collimonas pratensis</name>
    <dbReference type="NCBI Taxonomy" id="279113"/>
    <lineage>
        <taxon>Bacteria</taxon>
        <taxon>Pseudomonadati</taxon>
        <taxon>Pseudomonadota</taxon>
        <taxon>Betaproteobacteria</taxon>
        <taxon>Burkholderiales</taxon>
        <taxon>Oxalobacteraceae</taxon>
        <taxon>Collimonas</taxon>
    </lineage>
</organism>
<keyword evidence="1" id="KW-0547">Nucleotide-binding</keyword>
<name>A0A127QCX7_9BURK</name>
<dbReference type="KEGG" id="cpra:CPter91_5194"/>
<dbReference type="NCBIfam" id="TIGR00724">
    <property type="entry name" value="urea_amlyse_rel"/>
    <property type="match status" value="1"/>
</dbReference>
<keyword evidence="2" id="KW-0378">Hydrolase</keyword>
<evidence type="ECO:0000259" key="4">
    <source>
        <dbReference type="SMART" id="SM00797"/>
    </source>
</evidence>
<dbReference type="GO" id="GO:0005524">
    <property type="term" value="F:ATP binding"/>
    <property type="evidence" value="ECO:0007669"/>
    <property type="project" value="UniProtKB-KW"/>
</dbReference>
<dbReference type="InterPro" id="IPR029000">
    <property type="entry name" value="Cyclophilin-like_dom_sf"/>
</dbReference>
<dbReference type="PANTHER" id="PTHR43309">
    <property type="entry name" value="5-OXOPROLINASE SUBUNIT C"/>
    <property type="match status" value="1"/>
</dbReference>
<sequence length="325" mass="34512">MIKIIRAGRINSVQDMGRNGFRHLGICQSGALDRTALAIANLLVGNPRDGAAIEFTLGPCELTFTVDSRIALGGADFGATLDGQPLLPWWSVRVRAGQTLKLNAARHGMRTYLAVAGGINSAAQLGSRSTDLQAAFGGHGGRALTEGDGLSAGALDNPAAPVHHAAAFGVRAPSWYDADDTETLAIRVIPGPEYDLFSAATQKTFWNSSWTLTPQSNRMGFRLSGPELKIKKSGDLLSHGVLPGVIQVPPAGQPIVLMADAQTTGGYPKIGVVIGADLARLSQLRFNRTLQFVEADADAARAALRDEALYLQQIETAMHWLRPAK</sequence>
<protein>
    <recommendedName>
        <fullName evidence="4">Carboxyltransferase domain-containing protein</fullName>
    </recommendedName>
</protein>
<accession>A0A127QCX7</accession>
<evidence type="ECO:0000313" key="6">
    <source>
        <dbReference type="Proteomes" id="UP000074561"/>
    </source>
</evidence>
<dbReference type="RefSeq" id="WP_061945105.1">
    <property type="nucleotide sequence ID" value="NZ_CP013234.1"/>
</dbReference>
<dbReference type="PATRIC" id="fig|279113.9.peg.5142"/>
<reference evidence="5 6" key="1">
    <citation type="submission" date="2015-11" db="EMBL/GenBank/DDBJ databases">
        <title>Exploring the genomic traits of fungus-feeding bacterial genus Collimonas.</title>
        <authorList>
            <person name="Song C."/>
            <person name="Schmidt R."/>
            <person name="de Jager V."/>
            <person name="Krzyzanowska D."/>
            <person name="Jongedijk E."/>
            <person name="Cankar K."/>
            <person name="Beekwilder J."/>
            <person name="van Veen A."/>
            <person name="de Boer W."/>
            <person name="van Veen J.A."/>
            <person name="Garbeva P."/>
        </authorList>
    </citation>
    <scope>NUCLEOTIDE SEQUENCE [LARGE SCALE GENOMIC DNA]</scope>
    <source>
        <strain evidence="5 6">Ter91</strain>
    </source>
</reference>
<dbReference type="PANTHER" id="PTHR43309:SF3">
    <property type="entry name" value="5-OXOPROLINASE SUBUNIT C"/>
    <property type="match status" value="1"/>
</dbReference>
<evidence type="ECO:0000313" key="5">
    <source>
        <dbReference type="EMBL" id="AMP07482.1"/>
    </source>
</evidence>
<evidence type="ECO:0000256" key="2">
    <source>
        <dbReference type="ARBA" id="ARBA00022801"/>
    </source>
</evidence>
<gene>
    <name evidence="5" type="ORF">CPter91_5194</name>
</gene>